<proteinExistence type="predicted"/>
<accession>A0A0F7P9G5</accession>
<dbReference type="AlphaFoldDB" id="A0A0F7P9G5"/>
<organism evidence="1 4">
    <name type="scientific">Halanaeroarchaeum sulfurireducens</name>
    <dbReference type="NCBI Taxonomy" id="1604004"/>
    <lineage>
        <taxon>Archaea</taxon>
        <taxon>Methanobacteriati</taxon>
        <taxon>Methanobacteriota</taxon>
        <taxon>Stenosarchaea group</taxon>
        <taxon>Halobacteria</taxon>
        <taxon>Halobacteriales</taxon>
        <taxon>Halobacteriaceae</taxon>
        <taxon>Halanaeroarchaeum</taxon>
    </lineage>
</organism>
<reference evidence="2 3" key="3">
    <citation type="journal article" date="2016" name="Stand. Genomic Sci.">
        <title>Complete genome sequence of 'Halanaeroarchaeum sulfurireducens' M27-SA2, a sulfur-reducing and acetate-oxidizing haloarchaeon from the deep-sea hypersaline anoxic lake Medee.</title>
        <authorList>
            <person name="Messina E."/>
            <person name="Sorokin D.Y."/>
            <person name="Kublanov I.V."/>
            <person name="Toshchakov S."/>
            <person name="Lopatina A."/>
            <person name="Arcadi E."/>
            <person name="Smedile F."/>
            <person name="La Spada G."/>
            <person name="La Cono V."/>
            <person name="Yakimov M.M."/>
        </authorList>
    </citation>
    <scope>NUCLEOTIDE SEQUENCE [LARGE SCALE GENOMIC DNA]</scope>
    <source>
        <strain evidence="2 3">M27-SA2</strain>
    </source>
</reference>
<dbReference type="Proteomes" id="UP000069906">
    <property type="component" value="Chromosome"/>
</dbReference>
<keyword evidence="1" id="KW-0808">Transferase</keyword>
<keyword evidence="4" id="KW-1185">Reference proteome</keyword>
<evidence type="ECO:0000313" key="1">
    <source>
        <dbReference type="EMBL" id="AKH97427.1"/>
    </source>
</evidence>
<evidence type="ECO:0000313" key="2">
    <source>
        <dbReference type="EMBL" id="ALG81823.1"/>
    </source>
</evidence>
<dbReference type="EMBL" id="CP008874">
    <property type="protein sequence ID" value="AKH97427.1"/>
    <property type="molecule type" value="Genomic_DNA"/>
</dbReference>
<dbReference type="Proteomes" id="UP000060390">
    <property type="component" value="Chromosome"/>
</dbReference>
<dbReference type="PATRIC" id="fig|1604004.4.peg.980"/>
<evidence type="ECO:0000313" key="3">
    <source>
        <dbReference type="Proteomes" id="UP000060390"/>
    </source>
</evidence>
<protein>
    <submittedName>
        <fullName evidence="1">Glycosyl transferase family 1</fullName>
    </submittedName>
</protein>
<dbReference type="KEGG" id="hsf:HLASA_0926"/>
<dbReference type="EMBL" id="CP011564">
    <property type="protein sequence ID" value="ALG81823.1"/>
    <property type="molecule type" value="Genomic_DNA"/>
</dbReference>
<reference evidence="1 4" key="1">
    <citation type="journal article" date="2015" name="ISME J.">
        <title>Elemental sulfur and acetate can support life of a novel strictly anaerobic haloarchaeon.</title>
        <authorList>
            <person name="Sorokin D.Y."/>
            <person name="Kublanov I.V."/>
            <person name="Gavrilov S.N."/>
            <person name="Rojo D."/>
            <person name="Roman P."/>
            <person name="Golyshin P.N."/>
            <person name="Slepak V.Z."/>
            <person name="Smedile F."/>
            <person name="Ferrer M."/>
            <person name="Messina E."/>
            <person name="La Cono V."/>
            <person name="Yakimov M.M."/>
        </authorList>
    </citation>
    <scope>NUCLEOTIDE SEQUENCE [LARGE SCALE GENOMIC DNA]</scope>
    <source>
        <strain evidence="1 4">HSR2</strain>
    </source>
</reference>
<dbReference type="STRING" id="1604004.HLASA_0926"/>
<dbReference type="KEGG" id="hsu:HLASF_0937"/>
<dbReference type="GO" id="GO:0016740">
    <property type="term" value="F:transferase activity"/>
    <property type="evidence" value="ECO:0007669"/>
    <property type="project" value="UniProtKB-KW"/>
</dbReference>
<reference evidence="3" key="2">
    <citation type="submission" date="2015-05" db="EMBL/GenBank/DDBJ databases">
        <title>Complete genome sequence of Halanaeroarchaeum sulfurireducens type strain M27-SA2, a sulfate-reducer haloarchaeon from marine anoxic lake Medee.</title>
        <authorList>
            <person name="Messina E."/>
            <person name="Kublanov I.V."/>
            <person name="Toshchakov S."/>
            <person name="Arcadi E."/>
            <person name="La Spada G."/>
            <person name="La Cono V."/>
            <person name="Yakimov M.M."/>
        </authorList>
    </citation>
    <scope>NUCLEOTIDE SEQUENCE [LARGE SCALE GENOMIC DNA]</scope>
    <source>
        <strain evidence="3">M27-SA2</strain>
    </source>
</reference>
<name>A0A0F7P9G5_9EURY</name>
<dbReference type="HOGENOM" id="CLU_2678746_0_0_2"/>
<sequence length="74" mass="8153">MLIYLDETSMHIGFIHPSYPSAEGTGATHSATQIVYGLAEAGHNIDVYCPDPLYIFEHQLSTFSGHTYSSKFSV</sequence>
<gene>
    <name evidence="2" type="ORF">HLASA_0926</name>
    <name evidence="1" type="ORF">HLASF_0937</name>
</gene>
<dbReference type="Gene3D" id="3.40.50.2000">
    <property type="entry name" value="Glycogen Phosphorylase B"/>
    <property type="match status" value="1"/>
</dbReference>
<evidence type="ECO:0000313" key="4">
    <source>
        <dbReference type="Proteomes" id="UP000069906"/>
    </source>
</evidence>